<dbReference type="SUPFAM" id="SSF51110">
    <property type="entry name" value="alpha-D-mannose-specific plant lectins"/>
    <property type="match status" value="1"/>
</dbReference>
<dbReference type="AlphaFoldDB" id="A0A2G9H5I0"/>
<name>A0A2G9H5I0_9LAMI</name>
<reference evidence="19" key="1">
    <citation type="journal article" date="2018" name="Gigascience">
        <title>Genome assembly of the Pink Ipe (Handroanthus impetiginosus, Bignoniaceae), a highly valued, ecologically keystone Neotropical timber forest tree.</title>
        <authorList>
            <person name="Silva-Junior O.B."/>
            <person name="Grattapaglia D."/>
            <person name="Novaes E."/>
            <person name="Collevatti R.G."/>
        </authorList>
    </citation>
    <scope>NUCLEOTIDE SEQUENCE [LARGE SCALE GENOMIC DNA]</scope>
    <source>
        <strain evidence="19">cv. UFG-1</strain>
    </source>
</reference>
<evidence type="ECO:0000256" key="3">
    <source>
        <dbReference type="ARBA" id="ARBA00022729"/>
    </source>
</evidence>
<dbReference type="FunFam" id="1.10.510.10:FF:000060">
    <property type="entry name" value="G-type lectin S-receptor-like serine/threonine-protein kinase"/>
    <property type="match status" value="1"/>
</dbReference>
<dbReference type="InterPro" id="IPR000719">
    <property type="entry name" value="Prot_kinase_dom"/>
</dbReference>
<feature type="region of interest" description="Disordered" evidence="12">
    <location>
        <begin position="777"/>
        <end position="797"/>
    </location>
</feature>
<evidence type="ECO:0000256" key="9">
    <source>
        <dbReference type="ARBA" id="ARBA00047899"/>
    </source>
</evidence>
<feature type="compositionally biased region" description="Basic and acidic residues" evidence="12">
    <location>
        <begin position="453"/>
        <end position="463"/>
    </location>
</feature>
<dbReference type="FunFam" id="3.30.200.20:FF:000924">
    <property type="entry name" value="Uncharacterized protein"/>
    <property type="match status" value="1"/>
</dbReference>
<gene>
    <name evidence="18" type="ORF">CDL12_14619</name>
</gene>
<dbReference type="PIRSF" id="PIRSF000641">
    <property type="entry name" value="SRK"/>
    <property type="match status" value="1"/>
</dbReference>
<evidence type="ECO:0000256" key="10">
    <source>
        <dbReference type="ARBA" id="ARBA00048679"/>
    </source>
</evidence>
<dbReference type="EMBL" id="NKXS01002624">
    <property type="protein sequence ID" value="PIN12768.1"/>
    <property type="molecule type" value="Genomic_DNA"/>
</dbReference>
<dbReference type="OrthoDB" id="785331at2759"/>
<dbReference type="InterPro" id="IPR001245">
    <property type="entry name" value="Ser-Thr/Tyr_kinase_cat_dom"/>
</dbReference>
<feature type="signal peptide" evidence="14">
    <location>
        <begin position="1"/>
        <end position="24"/>
    </location>
</feature>
<evidence type="ECO:0000313" key="18">
    <source>
        <dbReference type="EMBL" id="PIN12768.1"/>
    </source>
</evidence>
<dbReference type="PANTHER" id="PTHR32444">
    <property type="entry name" value="BULB-TYPE LECTIN DOMAIN-CONTAINING PROTEIN"/>
    <property type="match status" value="1"/>
</dbReference>
<accession>A0A2G9H5I0</accession>
<evidence type="ECO:0000256" key="8">
    <source>
        <dbReference type="ARBA" id="ARBA00023180"/>
    </source>
</evidence>
<feature type="compositionally biased region" description="Polar residues" evidence="12">
    <location>
        <begin position="777"/>
        <end position="790"/>
    </location>
</feature>
<dbReference type="SMART" id="SM00473">
    <property type="entry name" value="PAN_AP"/>
    <property type="match status" value="1"/>
</dbReference>
<keyword evidence="13" id="KW-0472">Membrane</keyword>
<feature type="domain" description="Bulb-type lectin" evidence="16">
    <location>
        <begin position="25"/>
        <end position="149"/>
    </location>
</feature>
<proteinExistence type="inferred from homology"/>
<dbReference type="PROSITE" id="PS50011">
    <property type="entry name" value="PROTEIN_KINASE_DOM"/>
    <property type="match status" value="1"/>
</dbReference>
<evidence type="ECO:0000259" key="17">
    <source>
        <dbReference type="PROSITE" id="PS50948"/>
    </source>
</evidence>
<keyword evidence="3 14" id="KW-0732">Signal</keyword>
<dbReference type="InterPro" id="IPR036426">
    <property type="entry name" value="Bulb-type_lectin_dom_sf"/>
</dbReference>
<evidence type="ECO:0000313" key="19">
    <source>
        <dbReference type="Proteomes" id="UP000231279"/>
    </source>
</evidence>
<comment type="catalytic activity">
    <reaction evidence="9 11">
        <text>L-threonyl-[protein] + ATP = O-phospho-L-threonyl-[protein] + ADP + H(+)</text>
        <dbReference type="Rhea" id="RHEA:46608"/>
        <dbReference type="Rhea" id="RHEA-COMP:11060"/>
        <dbReference type="Rhea" id="RHEA-COMP:11605"/>
        <dbReference type="ChEBI" id="CHEBI:15378"/>
        <dbReference type="ChEBI" id="CHEBI:30013"/>
        <dbReference type="ChEBI" id="CHEBI:30616"/>
        <dbReference type="ChEBI" id="CHEBI:61977"/>
        <dbReference type="ChEBI" id="CHEBI:456216"/>
        <dbReference type="EC" id="2.7.11.1"/>
    </reaction>
</comment>
<dbReference type="GO" id="GO:0004674">
    <property type="term" value="F:protein serine/threonine kinase activity"/>
    <property type="evidence" value="ECO:0007669"/>
    <property type="project" value="UniProtKB-KW"/>
</dbReference>
<evidence type="ECO:0000256" key="13">
    <source>
        <dbReference type="SAM" id="Phobius"/>
    </source>
</evidence>
<dbReference type="InterPro" id="IPR000858">
    <property type="entry name" value="S_locus_glycoprot_dom"/>
</dbReference>
<keyword evidence="2 11" id="KW-0808">Transferase</keyword>
<feature type="domain" description="Protein kinase" evidence="15">
    <location>
        <begin position="456"/>
        <end position="761"/>
    </location>
</feature>
<keyword evidence="4 11" id="KW-0547">Nucleotide-binding</keyword>
<dbReference type="Gene3D" id="3.30.200.20">
    <property type="entry name" value="Phosphorylase Kinase, domain 1"/>
    <property type="match status" value="1"/>
</dbReference>
<keyword evidence="5 11" id="KW-0418">Kinase</keyword>
<dbReference type="PROSITE" id="PS50948">
    <property type="entry name" value="PAN"/>
    <property type="match status" value="1"/>
</dbReference>
<feature type="chain" id="PRO_5013782381" description="Receptor-like serine/threonine-protein kinase" evidence="14">
    <location>
        <begin position="25"/>
        <end position="797"/>
    </location>
</feature>
<dbReference type="InterPro" id="IPR011009">
    <property type="entry name" value="Kinase-like_dom_sf"/>
</dbReference>
<keyword evidence="1 11" id="KW-0723">Serine/threonine-protein kinase</keyword>
<dbReference type="EC" id="2.7.11.1" evidence="11"/>
<dbReference type="Gene3D" id="1.10.510.10">
    <property type="entry name" value="Transferase(Phosphotransferase) domain 1"/>
    <property type="match status" value="1"/>
</dbReference>
<evidence type="ECO:0000256" key="11">
    <source>
        <dbReference type="PIRNR" id="PIRNR000641"/>
    </source>
</evidence>
<keyword evidence="6 11" id="KW-0067">ATP-binding</keyword>
<dbReference type="Gene3D" id="3.50.4.10">
    <property type="entry name" value="Hepatocyte Growth Factor"/>
    <property type="match status" value="1"/>
</dbReference>
<feature type="domain" description="Apple" evidence="17">
    <location>
        <begin position="344"/>
        <end position="425"/>
    </location>
</feature>
<comment type="similarity">
    <text evidence="11">Belongs to the protein kinase superfamily. Ser/Thr protein kinase family.</text>
</comment>
<dbReference type="CDD" id="cd00028">
    <property type="entry name" value="B_lectin"/>
    <property type="match status" value="1"/>
</dbReference>
<dbReference type="CDD" id="cd01098">
    <property type="entry name" value="PAN_AP_plant"/>
    <property type="match status" value="1"/>
</dbReference>
<protein>
    <recommendedName>
        <fullName evidence="11">Receptor-like serine/threonine-protein kinase</fullName>
        <ecNumber evidence="11">2.7.11.1</ecNumber>
    </recommendedName>
</protein>
<dbReference type="Pfam" id="PF01453">
    <property type="entry name" value="B_lectin"/>
    <property type="match status" value="1"/>
</dbReference>
<keyword evidence="7" id="KW-1015">Disulfide bond</keyword>
<dbReference type="InterPro" id="IPR008271">
    <property type="entry name" value="Ser/Thr_kinase_AS"/>
</dbReference>
<dbReference type="GO" id="GO:0106310">
    <property type="term" value="F:protein serine kinase activity"/>
    <property type="evidence" value="ECO:0007669"/>
    <property type="project" value="RHEA"/>
</dbReference>
<evidence type="ECO:0000256" key="7">
    <source>
        <dbReference type="ARBA" id="ARBA00023157"/>
    </source>
</evidence>
<dbReference type="PROSITE" id="PS00108">
    <property type="entry name" value="PROTEIN_KINASE_ST"/>
    <property type="match status" value="1"/>
</dbReference>
<dbReference type="SMART" id="SM00108">
    <property type="entry name" value="B_lectin"/>
    <property type="match status" value="1"/>
</dbReference>
<dbReference type="SUPFAM" id="SSF56112">
    <property type="entry name" value="Protein kinase-like (PK-like)"/>
    <property type="match status" value="1"/>
</dbReference>
<dbReference type="Pfam" id="PF08276">
    <property type="entry name" value="PAN_2"/>
    <property type="match status" value="1"/>
</dbReference>
<dbReference type="PANTHER" id="PTHR32444:SF247">
    <property type="entry name" value="OS01G0958200 PROTEIN"/>
    <property type="match status" value="1"/>
</dbReference>
<evidence type="ECO:0000259" key="15">
    <source>
        <dbReference type="PROSITE" id="PS50011"/>
    </source>
</evidence>
<keyword evidence="8" id="KW-0325">Glycoprotein</keyword>
<feature type="region of interest" description="Disordered" evidence="12">
    <location>
        <begin position="453"/>
        <end position="480"/>
    </location>
</feature>
<dbReference type="GO" id="GO:0048544">
    <property type="term" value="P:recognition of pollen"/>
    <property type="evidence" value="ECO:0007669"/>
    <property type="project" value="InterPro"/>
</dbReference>
<comment type="caution">
    <text evidence="18">The sequence shown here is derived from an EMBL/GenBank/DDBJ whole genome shotgun (WGS) entry which is preliminary data.</text>
</comment>
<evidence type="ECO:0000256" key="1">
    <source>
        <dbReference type="ARBA" id="ARBA00022527"/>
    </source>
</evidence>
<dbReference type="FunFam" id="2.90.10.10:FF:000001">
    <property type="entry name" value="G-type lectin S-receptor-like serine/threonine-protein kinase"/>
    <property type="match status" value="1"/>
</dbReference>
<dbReference type="PROSITE" id="PS50927">
    <property type="entry name" value="BULB_LECTIN"/>
    <property type="match status" value="1"/>
</dbReference>
<sequence length="797" mass="89571">MAQSLTKLAFLCCFCLSTLLFSHASDSILPHQSLPDGKLVVSSNGAFEMGFFSPDNSKNRFFGIWYKIISTGTVVWVAKRDSPLNDTSGALTLTQDGNLIVLNTTNGNDFWSSRSNNTTNNQNPVAQLLESGNLVIRDANDENPGNYLWQSFDHPSDTALPGMKMGKNLVNGLDRVLQSWKTSDDPSTGNYSFLLDSHGFPQLFLMGSGSVERFRSGPWNGERFSGAPGLKENPIYTFEFVFNQEEIYYTFRLINSSVFSRLVLSPTGILQRFSWNYRSQDWTTLINAPADNCDNYGICYGYGICDISINPVCSCLDKFKPQKEKDWASAVWSGGCERKTPLNCKNDGFVRYSGVKLPDTRNSWYNQSMKLEECEKMCMKDCSCMAYANIDIRGKGNGCLLWFEDLMDIKNLASSGRMVKIIRVCLTLLAVILLLGLILTLYAWKKKHKKHKEDTQRQQELTREGTLGGSSGHTHGVESNTNDVELPLFDLATILDGMLQGQEIAMKRLSKYSTQGLDEFKNEVLLIAKLQHRNLVRLLGCCIDGEEKMLIYEFMPNNSLETFIFDENQRKLLDWPSRFRIINGIARGLLYLHQDSRLRIIHRDLKAGNILLDEGMNPKISDFGMARSFGGSVTEANTRRVVGTYGYMSPEYAVDGNFSVKSDVFSFGVLVLEIISGTRNRGFFHPDHHHNLIGHAWILHNEGRSLELIDTHLNKSIHLSEILRCIHVGLLCLQQSPEDRPSMSNVVLMLGSDGALPHPKEPGFFTARNLFYEGETLSSKPTESSGNELSITIMEAR</sequence>
<dbReference type="Pfam" id="PF07714">
    <property type="entry name" value="PK_Tyr_Ser-Thr"/>
    <property type="match status" value="1"/>
</dbReference>
<dbReference type="InterPro" id="IPR024171">
    <property type="entry name" value="SRK-like_kinase"/>
</dbReference>
<evidence type="ECO:0000256" key="12">
    <source>
        <dbReference type="SAM" id="MobiDB-lite"/>
    </source>
</evidence>
<dbReference type="Proteomes" id="UP000231279">
    <property type="component" value="Unassembled WGS sequence"/>
</dbReference>
<evidence type="ECO:0000259" key="16">
    <source>
        <dbReference type="PROSITE" id="PS50927"/>
    </source>
</evidence>
<comment type="catalytic activity">
    <reaction evidence="10 11">
        <text>L-seryl-[protein] + ATP = O-phospho-L-seryl-[protein] + ADP + H(+)</text>
        <dbReference type="Rhea" id="RHEA:17989"/>
        <dbReference type="Rhea" id="RHEA-COMP:9863"/>
        <dbReference type="Rhea" id="RHEA-COMP:11604"/>
        <dbReference type="ChEBI" id="CHEBI:15378"/>
        <dbReference type="ChEBI" id="CHEBI:29999"/>
        <dbReference type="ChEBI" id="CHEBI:30616"/>
        <dbReference type="ChEBI" id="CHEBI:83421"/>
        <dbReference type="ChEBI" id="CHEBI:456216"/>
        <dbReference type="EC" id="2.7.11.1"/>
    </reaction>
</comment>
<evidence type="ECO:0000256" key="2">
    <source>
        <dbReference type="ARBA" id="ARBA00022679"/>
    </source>
</evidence>
<evidence type="ECO:0000256" key="6">
    <source>
        <dbReference type="ARBA" id="ARBA00022840"/>
    </source>
</evidence>
<evidence type="ECO:0000256" key="5">
    <source>
        <dbReference type="ARBA" id="ARBA00022777"/>
    </source>
</evidence>
<keyword evidence="13" id="KW-0812">Transmembrane</keyword>
<dbReference type="STRING" id="429701.A0A2G9H5I0"/>
<dbReference type="Gene3D" id="2.90.10.10">
    <property type="entry name" value="Bulb-type lectin domain"/>
    <property type="match status" value="1"/>
</dbReference>
<keyword evidence="19" id="KW-1185">Reference proteome</keyword>
<dbReference type="SMART" id="SM00220">
    <property type="entry name" value="S_TKc"/>
    <property type="match status" value="1"/>
</dbReference>
<evidence type="ECO:0000256" key="14">
    <source>
        <dbReference type="SAM" id="SignalP"/>
    </source>
</evidence>
<dbReference type="InterPro" id="IPR001480">
    <property type="entry name" value="Bulb-type_lectin_dom"/>
</dbReference>
<keyword evidence="13" id="KW-1133">Transmembrane helix</keyword>
<organism evidence="18 19">
    <name type="scientific">Handroanthus impetiginosus</name>
    <dbReference type="NCBI Taxonomy" id="429701"/>
    <lineage>
        <taxon>Eukaryota</taxon>
        <taxon>Viridiplantae</taxon>
        <taxon>Streptophyta</taxon>
        <taxon>Embryophyta</taxon>
        <taxon>Tracheophyta</taxon>
        <taxon>Spermatophyta</taxon>
        <taxon>Magnoliopsida</taxon>
        <taxon>eudicotyledons</taxon>
        <taxon>Gunneridae</taxon>
        <taxon>Pentapetalae</taxon>
        <taxon>asterids</taxon>
        <taxon>lamiids</taxon>
        <taxon>Lamiales</taxon>
        <taxon>Bignoniaceae</taxon>
        <taxon>Crescentiina</taxon>
        <taxon>Tabebuia alliance</taxon>
        <taxon>Handroanthus</taxon>
    </lineage>
</organism>
<evidence type="ECO:0000256" key="4">
    <source>
        <dbReference type="ARBA" id="ARBA00022741"/>
    </source>
</evidence>
<dbReference type="InterPro" id="IPR003609">
    <property type="entry name" value="Pan_app"/>
</dbReference>
<dbReference type="GO" id="GO:0005524">
    <property type="term" value="F:ATP binding"/>
    <property type="evidence" value="ECO:0007669"/>
    <property type="project" value="UniProtKB-KW"/>
</dbReference>
<dbReference type="Pfam" id="PF00954">
    <property type="entry name" value="S_locus_glycop"/>
    <property type="match status" value="1"/>
</dbReference>
<feature type="transmembrane region" description="Helical" evidence="13">
    <location>
        <begin position="421"/>
        <end position="444"/>
    </location>
</feature>